<comment type="caution">
    <text evidence="1">The sequence shown here is derived from an EMBL/GenBank/DDBJ whole genome shotgun (WGS) entry which is preliminary data.</text>
</comment>
<proteinExistence type="predicted"/>
<dbReference type="Proteomes" id="UP000626109">
    <property type="component" value="Unassembled WGS sequence"/>
</dbReference>
<evidence type="ECO:0000313" key="2">
    <source>
        <dbReference type="Proteomes" id="UP000626109"/>
    </source>
</evidence>
<reference evidence="1" key="1">
    <citation type="submission" date="2021-02" db="EMBL/GenBank/DDBJ databases">
        <authorList>
            <person name="Dougan E. K."/>
            <person name="Rhodes N."/>
            <person name="Thang M."/>
            <person name="Chan C."/>
        </authorList>
    </citation>
    <scope>NUCLEOTIDE SEQUENCE</scope>
</reference>
<gene>
    <name evidence="1" type="ORF">PGLA2088_LOCUS26866</name>
</gene>
<name>A0A813K3J1_POLGL</name>
<dbReference type="EMBL" id="CAJNNW010027226">
    <property type="protein sequence ID" value="CAE8690254.1"/>
    <property type="molecule type" value="Genomic_DNA"/>
</dbReference>
<protein>
    <submittedName>
        <fullName evidence="1">Uncharacterized protein</fullName>
    </submittedName>
</protein>
<evidence type="ECO:0000313" key="1">
    <source>
        <dbReference type="EMBL" id="CAE8690254.1"/>
    </source>
</evidence>
<dbReference type="AlphaFoldDB" id="A0A813K3J1"/>
<accession>A0A813K3J1</accession>
<organism evidence="1 2">
    <name type="scientific">Polarella glacialis</name>
    <name type="common">Dinoflagellate</name>
    <dbReference type="NCBI Taxonomy" id="89957"/>
    <lineage>
        <taxon>Eukaryota</taxon>
        <taxon>Sar</taxon>
        <taxon>Alveolata</taxon>
        <taxon>Dinophyceae</taxon>
        <taxon>Suessiales</taxon>
        <taxon>Suessiaceae</taxon>
        <taxon>Polarella</taxon>
    </lineage>
</organism>
<sequence length="186" mass="20244">MDRFLTQSPPQIQFRTFIEKTDADDEETVRSSSSCLIPRDSQGSLRKGTGRTCIHRRISWQDLEDATSQSEPCESPISPKVFPSLANVGDDIVRTLSAQKIDDRRESPSEADHGDIIGSFQQGLASVESVIIYDPDHGHDVDSDGDGGDDGILLHPPPQASSFASARGVALRQLCDLCIKVCACCK</sequence>